<sequence length="756" mass="83786">MGQTRTSDSSDIKNPPLPFQGPTDYPAAKVLTVTDSSSTAERRRRGSGVSDWGSGLAMSPVFSNLAAALARLPFFNGFDEPRAKRKCGPTASSTYWDTTPDATREPSRAIPTVYARYSEFCNGRNVKCQFTKETNRRMSSIKQVQDLEKQMDRMRRENISLRRMLQDRDGHLDLDLEGLEQLTIHLPEIGSDPKRRKRAAPIHDLSRARANMKTYSREFGSHLHNFIRRLRLWVAIGPNRLYPKDPRWSVCFAPTMPHTFLSMFFAVLAAGALFSNDAHTDRFTQPPELLEEAKRLIDPWKDEHSLDCSRACVLISICLNEMNLKSAAWHWLGMAIRIGQDLGLYLDSGPWPVVEGEMRKRVWWTMYALDRSFSLESGRPVAIDDEDCDVPLPAPVDDHYIHEQGIHVPNGEEPLTHFLHAIIHVTRSYTALLKTLRSPMIAPTRLATFDQHFGPHFILPLTYLLNARLILHRHNLNPSCPPDVRLTAVEQCYHTASETASLIARTSRDLADSATELFAIHTFRCVLYLLLLGDVDRAMTCVRALASISGKRDVAIPCGRFLAFFTSTLAAKRAEYATMLARTTPPQPFAPPHGRPGPTPLQELLLRDEELLVYVSADQQGSLDGSWIWGSGARPTPTPQGTGSSGNCLRSLEHRVGLSEDEAREWGGWDRLEASIKSLTGRGAIPTPTSATWAPPAMGGSMAAPIKPEGGGGGPVNLGPPPTPGTTTTTLATEGSPAETKQKNQGQERISIANII</sequence>
<evidence type="ECO:0000313" key="6">
    <source>
        <dbReference type="Proteomes" id="UP000838763"/>
    </source>
</evidence>
<keyword evidence="6" id="KW-1185">Reference proteome</keyword>
<dbReference type="EMBL" id="CALLCH030000016">
    <property type="protein sequence ID" value="CAI4217174.1"/>
    <property type="molecule type" value="Genomic_DNA"/>
</dbReference>
<feature type="region of interest" description="Disordered" evidence="3">
    <location>
        <begin position="1"/>
        <end position="53"/>
    </location>
</feature>
<evidence type="ECO:0000256" key="3">
    <source>
        <dbReference type="SAM" id="MobiDB-lite"/>
    </source>
</evidence>
<organism evidence="5 6">
    <name type="scientific">Parascedosporium putredinis</name>
    <dbReference type="NCBI Taxonomy" id="1442378"/>
    <lineage>
        <taxon>Eukaryota</taxon>
        <taxon>Fungi</taxon>
        <taxon>Dikarya</taxon>
        <taxon>Ascomycota</taxon>
        <taxon>Pezizomycotina</taxon>
        <taxon>Sordariomycetes</taxon>
        <taxon>Hypocreomycetidae</taxon>
        <taxon>Microascales</taxon>
        <taxon>Microascaceae</taxon>
        <taxon>Parascedosporium</taxon>
    </lineage>
</organism>
<evidence type="ECO:0000256" key="1">
    <source>
        <dbReference type="ARBA" id="ARBA00023242"/>
    </source>
</evidence>
<evidence type="ECO:0000259" key="4">
    <source>
        <dbReference type="SMART" id="SM00906"/>
    </source>
</evidence>
<dbReference type="PANTHER" id="PTHR46910">
    <property type="entry name" value="TRANSCRIPTION FACTOR PDR1"/>
    <property type="match status" value="1"/>
</dbReference>
<dbReference type="GO" id="GO:0003677">
    <property type="term" value="F:DNA binding"/>
    <property type="evidence" value="ECO:0007669"/>
    <property type="project" value="InterPro"/>
</dbReference>
<protein>
    <recommendedName>
        <fullName evidence="4">Xylanolytic transcriptional activator regulatory domain-containing protein</fullName>
    </recommendedName>
</protein>
<evidence type="ECO:0000313" key="5">
    <source>
        <dbReference type="EMBL" id="CAI4217174.1"/>
    </source>
</evidence>
<dbReference type="SMART" id="SM00906">
    <property type="entry name" value="Fungal_trans"/>
    <property type="match status" value="1"/>
</dbReference>
<feature type="compositionally biased region" description="Low complexity" evidence="3">
    <location>
        <begin position="684"/>
        <end position="705"/>
    </location>
</feature>
<feature type="region of interest" description="Disordered" evidence="3">
    <location>
        <begin position="681"/>
        <end position="756"/>
    </location>
</feature>
<accession>A0A9P1H5J5</accession>
<feature type="coiled-coil region" evidence="2">
    <location>
        <begin position="137"/>
        <end position="164"/>
    </location>
</feature>
<name>A0A9P1H5J5_9PEZI</name>
<dbReference type="InterPro" id="IPR050987">
    <property type="entry name" value="AtrR-like"/>
</dbReference>
<keyword evidence="1" id="KW-0539">Nucleus</keyword>
<comment type="caution">
    <text evidence="5">The sequence shown here is derived from an EMBL/GenBank/DDBJ whole genome shotgun (WGS) entry which is preliminary data.</text>
</comment>
<dbReference type="InterPro" id="IPR007219">
    <property type="entry name" value="XnlR_reg_dom"/>
</dbReference>
<evidence type="ECO:0000256" key="2">
    <source>
        <dbReference type="SAM" id="Coils"/>
    </source>
</evidence>
<reference evidence="5" key="1">
    <citation type="submission" date="2022-11" db="EMBL/GenBank/DDBJ databases">
        <authorList>
            <person name="Scott C."/>
            <person name="Bruce N."/>
        </authorList>
    </citation>
    <scope>NUCLEOTIDE SEQUENCE</scope>
</reference>
<proteinExistence type="predicted"/>
<keyword evidence="2" id="KW-0175">Coiled coil</keyword>
<dbReference type="AlphaFoldDB" id="A0A9P1H5J5"/>
<dbReference type="CDD" id="cd12148">
    <property type="entry name" value="fungal_TF_MHR"/>
    <property type="match status" value="1"/>
</dbReference>
<dbReference type="GO" id="GO:0006351">
    <property type="term" value="P:DNA-templated transcription"/>
    <property type="evidence" value="ECO:0007669"/>
    <property type="project" value="InterPro"/>
</dbReference>
<dbReference type="PANTHER" id="PTHR46910:SF1">
    <property type="entry name" value="MISCELLANEOUS ZN(II)2CYS6 TRANSCRIPTION FACTOR (EUROFUNG)-RELATED"/>
    <property type="match status" value="1"/>
</dbReference>
<gene>
    <name evidence="5" type="ORF">PPNO1_LOCUS6792</name>
</gene>
<dbReference type="GO" id="GO:0003700">
    <property type="term" value="F:DNA-binding transcription factor activity"/>
    <property type="evidence" value="ECO:0007669"/>
    <property type="project" value="InterPro"/>
</dbReference>
<feature type="domain" description="Xylanolytic transcriptional activator regulatory" evidence="4">
    <location>
        <begin position="328"/>
        <end position="399"/>
    </location>
</feature>
<dbReference type="Pfam" id="PF04082">
    <property type="entry name" value="Fungal_trans"/>
    <property type="match status" value="1"/>
</dbReference>
<feature type="compositionally biased region" description="Low complexity" evidence="3">
    <location>
        <begin position="725"/>
        <end position="737"/>
    </location>
</feature>
<dbReference type="GO" id="GO:0008270">
    <property type="term" value="F:zinc ion binding"/>
    <property type="evidence" value="ECO:0007669"/>
    <property type="project" value="InterPro"/>
</dbReference>
<dbReference type="OrthoDB" id="2110361at2759"/>
<dbReference type="Proteomes" id="UP000838763">
    <property type="component" value="Unassembled WGS sequence"/>
</dbReference>